<dbReference type="InterPro" id="IPR039480">
    <property type="entry name" value="C-C_Bond_Lyase-like"/>
</dbReference>
<dbReference type="InterPro" id="IPR011206">
    <property type="entry name" value="Citrate_lyase_beta/mcl1/mcl2"/>
</dbReference>
<dbReference type="PANTHER" id="PTHR32308">
    <property type="entry name" value="LYASE BETA SUBUNIT, PUTATIVE (AFU_ORTHOLOGUE AFUA_4G13030)-RELATED"/>
    <property type="match status" value="1"/>
</dbReference>
<comment type="cofactor">
    <cofactor evidence="1">
        <name>Mg(2+)</name>
        <dbReference type="ChEBI" id="CHEBI:18420"/>
    </cofactor>
</comment>
<dbReference type="InterPro" id="IPR040442">
    <property type="entry name" value="Pyrv_kinase-like_dom_sf"/>
</dbReference>
<dbReference type="EMBL" id="WQPS01000012">
    <property type="protein sequence ID" value="MBT9809958.1"/>
    <property type="molecule type" value="Genomic_DNA"/>
</dbReference>
<evidence type="ECO:0000256" key="3">
    <source>
        <dbReference type="ARBA" id="ARBA00022842"/>
    </source>
</evidence>
<evidence type="ECO:0000313" key="4">
    <source>
        <dbReference type="EMBL" id="MBT9809958.1"/>
    </source>
</evidence>
<dbReference type="Pfam" id="PF15617">
    <property type="entry name" value="C-C_Bond_Lyase"/>
    <property type="match status" value="1"/>
</dbReference>
<comment type="caution">
    <text evidence="4">The sequence shown here is derived from an EMBL/GenBank/DDBJ whole genome shotgun (WGS) entry which is preliminary data.</text>
</comment>
<evidence type="ECO:0000313" key="5">
    <source>
        <dbReference type="Proteomes" id="UP000708338"/>
    </source>
</evidence>
<dbReference type="PIRSF" id="PIRSF015582">
    <property type="entry name" value="Cit_lyase_B"/>
    <property type="match status" value="1"/>
</dbReference>
<reference evidence="4" key="1">
    <citation type="journal article" date="2021" name="Gut Microbes">
        <title>A synthetic consortium of 100 gut commensals modulates the composition and function in a colon model of the microbiome of elderly subjects.</title>
        <authorList>
            <person name="Perez M."/>
            <person name="Ntemiri A."/>
            <person name="Tan H."/>
            <person name="Harris H.M.B."/>
            <person name="Roager H.M."/>
            <person name="Ribiere C."/>
            <person name="O'Toole P.W."/>
        </authorList>
    </citation>
    <scope>NUCLEOTIDE SEQUENCE</scope>
    <source>
        <strain evidence="4">MCC335</strain>
    </source>
</reference>
<organism evidence="4 5">
    <name type="scientific">Enterocloster citroniae</name>
    <dbReference type="NCBI Taxonomy" id="358743"/>
    <lineage>
        <taxon>Bacteria</taxon>
        <taxon>Bacillati</taxon>
        <taxon>Bacillota</taxon>
        <taxon>Clostridia</taxon>
        <taxon>Lachnospirales</taxon>
        <taxon>Lachnospiraceae</taxon>
        <taxon>Enterocloster</taxon>
    </lineage>
</organism>
<dbReference type="AlphaFoldDB" id="A0A3E2VK56"/>
<accession>A0A3E2VK56</accession>
<keyword evidence="3" id="KW-0460">Magnesium</keyword>
<dbReference type="InterPro" id="IPR015813">
    <property type="entry name" value="Pyrv/PenolPyrv_kinase-like_dom"/>
</dbReference>
<keyword evidence="2" id="KW-0479">Metal-binding</keyword>
<sequence length="384" mass="44146">MRHHKYNPDFKFVKQPEEFNKYTDREVLQYCLGATMYMPGTKDFSQKILDHQLPGLTSMVFCFEDACPEGRVEEAEKNVIHVLDVLATALDNGSLTYDDLPLIFCRVRSQEQFIRFAGQLTKHHVKALTGINFPKFNAHNGNVYMFYLKQLNEKFGEILYGMPIIEDPEVAFKENRITELMGIKEILDKYRELVLQVRVGATDFSSCFGVRRGVDYSIYDILTVREILSDIINVFGRNNNYVISGPVWEYFRASKQMMFEELPSYDIEDCLLKRIPIVNTEIDGLLREVIIDKANGFVGRTVIHPTHIKYVNAMQAVTKEEYQDAVNILQSGGSGVFKGESGNKMNEVKPHTNWATKIYMKSRAYGVIENENSYIKLFSPQSEA</sequence>
<protein>
    <submittedName>
        <fullName evidence="4">ATP/GTP-binding protein</fullName>
    </submittedName>
</protein>
<dbReference type="Gene3D" id="3.20.20.60">
    <property type="entry name" value="Phosphoenolpyruvate-binding domains"/>
    <property type="match status" value="1"/>
</dbReference>
<dbReference type="RefSeq" id="WP_007861506.1">
    <property type="nucleotide sequence ID" value="NZ_CABJDD010000003.1"/>
</dbReference>
<evidence type="ECO:0000256" key="2">
    <source>
        <dbReference type="ARBA" id="ARBA00022723"/>
    </source>
</evidence>
<name>A0A3E2VK56_9FIRM</name>
<proteinExistence type="predicted"/>
<dbReference type="GO" id="GO:0006107">
    <property type="term" value="P:oxaloacetate metabolic process"/>
    <property type="evidence" value="ECO:0007669"/>
    <property type="project" value="TreeGrafter"/>
</dbReference>
<dbReference type="GO" id="GO:0003824">
    <property type="term" value="F:catalytic activity"/>
    <property type="evidence" value="ECO:0007669"/>
    <property type="project" value="InterPro"/>
</dbReference>
<gene>
    <name evidence="4" type="ORF">GPL26_09930</name>
</gene>
<evidence type="ECO:0000256" key="1">
    <source>
        <dbReference type="ARBA" id="ARBA00001946"/>
    </source>
</evidence>
<dbReference type="GO" id="GO:0000287">
    <property type="term" value="F:magnesium ion binding"/>
    <property type="evidence" value="ECO:0007669"/>
    <property type="project" value="TreeGrafter"/>
</dbReference>
<dbReference type="SUPFAM" id="SSF51621">
    <property type="entry name" value="Phosphoenolpyruvate/pyruvate domain"/>
    <property type="match status" value="1"/>
</dbReference>
<dbReference type="PANTHER" id="PTHR32308:SF10">
    <property type="entry name" value="CITRATE LYASE SUBUNIT BETA"/>
    <property type="match status" value="1"/>
</dbReference>
<dbReference type="Proteomes" id="UP000708338">
    <property type="component" value="Unassembled WGS sequence"/>
</dbReference>